<dbReference type="Proteomes" id="UP000298663">
    <property type="component" value="Unassembled WGS sequence"/>
</dbReference>
<feature type="region of interest" description="Disordered" evidence="1">
    <location>
        <begin position="1"/>
        <end position="25"/>
    </location>
</feature>
<keyword evidence="3" id="KW-1185">Reference proteome</keyword>
<reference evidence="2 3" key="2">
    <citation type="journal article" date="2019" name="G3 (Bethesda)">
        <title>Hybrid Assembly of the Genome of the Entomopathogenic Nematode Steinernema carpocapsae Identifies the X-Chromosome.</title>
        <authorList>
            <person name="Serra L."/>
            <person name="Macchietto M."/>
            <person name="Macias-Munoz A."/>
            <person name="McGill C.J."/>
            <person name="Rodriguez I.M."/>
            <person name="Rodriguez B."/>
            <person name="Murad R."/>
            <person name="Mortazavi A."/>
        </authorList>
    </citation>
    <scope>NUCLEOTIDE SEQUENCE [LARGE SCALE GENOMIC DNA]</scope>
    <source>
        <strain evidence="2 3">ALL</strain>
    </source>
</reference>
<accession>A0A4U5N0A7</accession>
<evidence type="ECO:0000313" key="2">
    <source>
        <dbReference type="EMBL" id="TKR75789.1"/>
    </source>
</evidence>
<name>A0A4U5N0A7_STECR</name>
<gene>
    <name evidence="2" type="ORF">L596_017031</name>
</gene>
<evidence type="ECO:0000313" key="3">
    <source>
        <dbReference type="Proteomes" id="UP000298663"/>
    </source>
</evidence>
<organism evidence="2 3">
    <name type="scientific">Steinernema carpocapsae</name>
    <name type="common">Entomopathogenic nematode</name>
    <dbReference type="NCBI Taxonomy" id="34508"/>
    <lineage>
        <taxon>Eukaryota</taxon>
        <taxon>Metazoa</taxon>
        <taxon>Ecdysozoa</taxon>
        <taxon>Nematoda</taxon>
        <taxon>Chromadorea</taxon>
        <taxon>Rhabditida</taxon>
        <taxon>Tylenchina</taxon>
        <taxon>Panagrolaimomorpha</taxon>
        <taxon>Strongyloidoidea</taxon>
        <taxon>Steinernematidae</taxon>
        <taxon>Steinernema</taxon>
    </lineage>
</organism>
<dbReference type="EMBL" id="AZBU02000005">
    <property type="protein sequence ID" value="TKR75789.1"/>
    <property type="molecule type" value="Genomic_DNA"/>
</dbReference>
<comment type="caution">
    <text evidence="2">The sequence shown here is derived from an EMBL/GenBank/DDBJ whole genome shotgun (WGS) entry which is preliminary data.</text>
</comment>
<sequence>MKVQDNFYAPFRTTSSPQERDASKDETCRQFGLIYQEWLDQNQTTGYLPTDHFKKMSQLFESAHQTFLLEEPDPNEWHESIECKTSWNLCRLELLDKPDFIRYLSSCLYTRTAT</sequence>
<evidence type="ECO:0000256" key="1">
    <source>
        <dbReference type="SAM" id="MobiDB-lite"/>
    </source>
</evidence>
<dbReference type="AlphaFoldDB" id="A0A4U5N0A7"/>
<reference evidence="2 3" key="1">
    <citation type="journal article" date="2015" name="Genome Biol.">
        <title>Comparative genomics of Steinernema reveals deeply conserved gene regulatory networks.</title>
        <authorList>
            <person name="Dillman A.R."/>
            <person name="Macchietto M."/>
            <person name="Porter C.F."/>
            <person name="Rogers A."/>
            <person name="Williams B."/>
            <person name="Antoshechkin I."/>
            <person name="Lee M.M."/>
            <person name="Goodwin Z."/>
            <person name="Lu X."/>
            <person name="Lewis E.E."/>
            <person name="Goodrich-Blair H."/>
            <person name="Stock S.P."/>
            <person name="Adams B.J."/>
            <person name="Sternberg P.W."/>
            <person name="Mortazavi A."/>
        </authorList>
    </citation>
    <scope>NUCLEOTIDE SEQUENCE [LARGE SCALE GENOMIC DNA]</scope>
    <source>
        <strain evidence="2 3">ALL</strain>
    </source>
</reference>
<proteinExistence type="predicted"/>
<protein>
    <submittedName>
        <fullName evidence="2">Uncharacterized protein</fullName>
    </submittedName>
</protein>